<reference evidence="4" key="1">
    <citation type="journal article" date="2020" name="New Phytol.">
        <title>Comparative genomics reveals dynamic genome evolution in host specialist ectomycorrhizal fungi.</title>
        <authorList>
            <person name="Lofgren L.A."/>
            <person name="Nguyen N.H."/>
            <person name="Vilgalys R."/>
            <person name="Ruytinx J."/>
            <person name="Liao H.L."/>
            <person name="Branco S."/>
            <person name="Kuo A."/>
            <person name="LaButti K."/>
            <person name="Lipzen A."/>
            <person name="Andreopoulos W."/>
            <person name="Pangilinan J."/>
            <person name="Riley R."/>
            <person name="Hundley H."/>
            <person name="Na H."/>
            <person name="Barry K."/>
            <person name="Grigoriev I.V."/>
            <person name="Stajich J.E."/>
            <person name="Kennedy P.G."/>
        </authorList>
    </citation>
    <scope>NUCLEOTIDE SEQUENCE</scope>
    <source>
        <strain evidence="4">S12</strain>
    </source>
</reference>
<evidence type="ECO:0000313" key="5">
    <source>
        <dbReference type="Proteomes" id="UP000719766"/>
    </source>
</evidence>
<dbReference type="OrthoDB" id="498125at2759"/>
<evidence type="ECO:0000256" key="1">
    <source>
        <dbReference type="ARBA" id="ARBA00006484"/>
    </source>
</evidence>
<protein>
    <submittedName>
        <fullName evidence="4">Uncharacterized protein</fullName>
    </submittedName>
</protein>
<evidence type="ECO:0000256" key="2">
    <source>
        <dbReference type="ARBA" id="ARBA00023002"/>
    </source>
</evidence>
<dbReference type="Gene3D" id="3.40.50.720">
    <property type="entry name" value="NAD(P)-binding Rossmann-like Domain"/>
    <property type="match status" value="1"/>
</dbReference>
<evidence type="ECO:0000313" key="4">
    <source>
        <dbReference type="EMBL" id="KAG1785453.1"/>
    </source>
</evidence>
<dbReference type="AlphaFoldDB" id="A0A9P7AAJ5"/>
<dbReference type="RefSeq" id="XP_041152936.1">
    <property type="nucleotide sequence ID" value="XM_041300902.1"/>
</dbReference>
<dbReference type="PRINTS" id="PR00081">
    <property type="entry name" value="GDHRDH"/>
</dbReference>
<dbReference type="InterPro" id="IPR002347">
    <property type="entry name" value="SDR_fam"/>
</dbReference>
<keyword evidence="3" id="KW-1133">Transmembrane helix</keyword>
<dbReference type="InterPro" id="IPR036291">
    <property type="entry name" value="NAD(P)-bd_dom_sf"/>
</dbReference>
<name>A0A9P7AAJ5_9AGAM</name>
<evidence type="ECO:0000256" key="3">
    <source>
        <dbReference type="SAM" id="Phobius"/>
    </source>
</evidence>
<dbReference type="Pfam" id="PF13561">
    <property type="entry name" value="adh_short_C2"/>
    <property type="match status" value="1"/>
</dbReference>
<keyword evidence="5" id="KW-1185">Reference proteome</keyword>
<gene>
    <name evidence="4" type="ORF">HD556DRAFT_1314234</name>
</gene>
<proteinExistence type="inferred from homology"/>
<dbReference type="EMBL" id="JABBWE010000110">
    <property type="protein sequence ID" value="KAG1785453.1"/>
    <property type="molecule type" value="Genomic_DNA"/>
</dbReference>
<comment type="similarity">
    <text evidence="1">Belongs to the short-chain dehydrogenases/reductases (SDR) family.</text>
</comment>
<dbReference type="PANTHER" id="PTHR24321">
    <property type="entry name" value="DEHYDROGENASES, SHORT CHAIN"/>
    <property type="match status" value="1"/>
</dbReference>
<organism evidence="4 5">
    <name type="scientific">Suillus plorans</name>
    <dbReference type="NCBI Taxonomy" id="116603"/>
    <lineage>
        <taxon>Eukaryota</taxon>
        <taxon>Fungi</taxon>
        <taxon>Dikarya</taxon>
        <taxon>Basidiomycota</taxon>
        <taxon>Agaricomycotina</taxon>
        <taxon>Agaricomycetes</taxon>
        <taxon>Agaricomycetidae</taxon>
        <taxon>Boletales</taxon>
        <taxon>Suillineae</taxon>
        <taxon>Suillaceae</taxon>
        <taxon>Suillus</taxon>
    </lineage>
</organism>
<keyword evidence="2" id="KW-0560">Oxidoreductase</keyword>
<sequence>MYWCMLTNQFTVLTTQPDLLRVYGACRSNAVPNIYTPIVPGSFRDKKMEYSAVDVSAATSLQRLALSVDDDVLVGISASVALDQSKSPLYHDTTSPLFSDRHVPMSELRPDTPMIVLVGLLSTAFSWRSTKGPLQAILVKHNIFYYVCGLFLSAVNILVPALFPNVRKPPGTIVLSPVRAPDRAHSGTVGMLHSALTLTQTAAIELGHNGITVNAYAPGTIQTPMLARLAGSADYNDIYDELKRLSSVGDLGSTQDIANLVSFLVTPEARFITGQTITIDGGIFFD</sequence>
<accession>A0A9P7AAJ5</accession>
<dbReference type="SUPFAM" id="SSF51735">
    <property type="entry name" value="NAD(P)-binding Rossmann-fold domains"/>
    <property type="match status" value="1"/>
</dbReference>
<feature type="transmembrane region" description="Helical" evidence="3">
    <location>
        <begin position="143"/>
        <end position="163"/>
    </location>
</feature>
<dbReference type="Proteomes" id="UP000719766">
    <property type="component" value="Unassembled WGS sequence"/>
</dbReference>
<comment type="caution">
    <text evidence="4">The sequence shown here is derived from an EMBL/GenBank/DDBJ whole genome shotgun (WGS) entry which is preliminary data.</text>
</comment>
<dbReference type="GeneID" id="64594666"/>
<dbReference type="GO" id="GO:0016491">
    <property type="term" value="F:oxidoreductase activity"/>
    <property type="evidence" value="ECO:0007669"/>
    <property type="project" value="UniProtKB-KW"/>
</dbReference>
<keyword evidence="3" id="KW-0472">Membrane</keyword>
<dbReference type="PANTHER" id="PTHR24321:SF8">
    <property type="entry name" value="ESTRADIOL 17-BETA-DEHYDROGENASE 8-RELATED"/>
    <property type="match status" value="1"/>
</dbReference>
<keyword evidence="3" id="KW-0812">Transmembrane</keyword>